<name>A0ABQ5NKU9_9BACI</name>
<evidence type="ECO:0000313" key="3">
    <source>
        <dbReference type="Proteomes" id="UP001065593"/>
    </source>
</evidence>
<dbReference type="CDD" id="cd04301">
    <property type="entry name" value="NAT_SF"/>
    <property type="match status" value="1"/>
</dbReference>
<gene>
    <name evidence="2" type="primary">ydhI</name>
    <name evidence="2" type="ORF">LYSBPC_20640</name>
</gene>
<dbReference type="PROSITE" id="PS51186">
    <property type="entry name" value="GNAT"/>
    <property type="match status" value="1"/>
</dbReference>
<dbReference type="RefSeq" id="WP_264988688.1">
    <property type="nucleotide sequence ID" value="NZ_BRZA01000002.1"/>
</dbReference>
<keyword evidence="3" id="KW-1185">Reference proteome</keyword>
<dbReference type="InterPro" id="IPR016181">
    <property type="entry name" value="Acyl_CoA_acyltransferase"/>
</dbReference>
<evidence type="ECO:0000313" key="2">
    <source>
        <dbReference type="EMBL" id="GLC88937.1"/>
    </source>
</evidence>
<feature type="domain" description="N-acetyltransferase" evidence="1">
    <location>
        <begin position="1"/>
        <end position="138"/>
    </location>
</feature>
<sequence>MIQAIAQLASQQVVQFFHDHWGSTEMVISSGVYDCQTLDGFAYLDEQQAIIGLVTYVVRDKECEIISLDSSQEGKGIGSLLVQAVEQWAKDQHCTTVTLITTNDNLDALRFYQKRGYFLVEVLSNAVAEARKYKPEIPLIGYEGIPIRDELRLQKWLCT</sequence>
<dbReference type="InterPro" id="IPR000182">
    <property type="entry name" value="GNAT_dom"/>
</dbReference>
<evidence type="ECO:0000259" key="1">
    <source>
        <dbReference type="PROSITE" id="PS51186"/>
    </source>
</evidence>
<comment type="caution">
    <text evidence="2">The sequence shown here is derived from an EMBL/GenBank/DDBJ whole genome shotgun (WGS) entry which is preliminary data.</text>
</comment>
<dbReference type="Pfam" id="PF00583">
    <property type="entry name" value="Acetyltransf_1"/>
    <property type="match status" value="1"/>
</dbReference>
<dbReference type="EMBL" id="BRZA01000002">
    <property type="protein sequence ID" value="GLC88937.1"/>
    <property type="molecule type" value="Genomic_DNA"/>
</dbReference>
<dbReference type="Proteomes" id="UP001065593">
    <property type="component" value="Unassembled WGS sequence"/>
</dbReference>
<organism evidence="2 3">
    <name type="scientific">Lysinibacillus piscis</name>
    <dbReference type="NCBI Taxonomy" id="2518931"/>
    <lineage>
        <taxon>Bacteria</taxon>
        <taxon>Bacillati</taxon>
        <taxon>Bacillota</taxon>
        <taxon>Bacilli</taxon>
        <taxon>Bacillales</taxon>
        <taxon>Bacillaceae</taxon>
        <taxon>Lysinibacillus</taxon>
    </lineage>
</organism>
<reference evidence="2" key="1">
    <citation type="submission" date="2022-08" db="EMBL/GenBank/DDBJ databases">
        <title>Draft genome sequence of Lysinibacillus sp. strain KH24.</title>
        <authorList>
            <person name="Kanbe H."/>
            <person name="Itoh H."/>
        </authorList>
    </citation>
    <scope>NUCLEOTIDE SEQUENCE</scope>
    <source>
        <strain evidence="2">KH24</strain>
    </source>
</reference>
<dbReference type="SUPFAM" id="SSF55729">
    <property type="entry name" value="Acyl-CoA N-acyltransferases (Nat)"/>
    <property type="match status" value="1"/>
</dbReference>
<dbReference type="Gene3D" id="3.40.630.30">
    <property type="match status" value="1"/>
</dbReference>
<proteinExistence type="predicted"/>
<protein>
    <recommendedName>
        <fullName evidence="1">N-acetyltransferase domain-containing protein</fullName>
    </recommendedName>
</protein>
<accession>A0ABQ5NKU9</accession>